<dbReference type="InterPro" id="IPR002477">
    <property type="entry name" value="Peptidoglycan-bd-like"/>
</dbReference>
<dbReference type="InterPro" id="IPR036366">
    <property type="entry name" value="PGBDSf"/>
</dbReference>
<evidence type="ECO:0000256" key="3">
    <source>
        <dbReference type="SAM" id="MobiDB-lite"/>
    </source>
</evidence>
<dbReference type="Pfam" id="PF01471">
    <property type="entry name" value="PG_binding_1"/>
    <property type="match status" value="1"/>
</dbReference>
<evidence type="ECO:0000256" key="4">
    <source>
        <dbReference type="SAM" id="Phobius"/>
    </source>
</evidence>
<gene>
    <name evidence="6" type="ORF">ACFOZ4_08060</name>
</gene>
<reference evidence="7" key="1">
    <citation type="journal article" date="2019" name="Int. J. Syst. Evol. Microbiol.">
        <title>The Global Catalogue of Microorganisms (GCM) 10K type strain sequencing project: providing services to taxonomists for standard genome sequencing and annotation.</title>
        <authorList>
            <consortium name="The Broad Institute Genomics Platform"/>
            <consortium name="The Broad Institute Genome Sequencing Center for Infectious Disease"/>
            <person name="Wu L."/>
            <person name="Ma J."/>
        </authorList>
    </citation>
    <scope>NUCLEOTIDE SEQUENCE [LARGE SCALE GENOMIC DNA]</scope>
    <source>
        <strain evidence="7">CGMCC 4.7289</strain>
    </source>
</reference>
<dbReference type="SUPFAM" id="SSF47090">
    <property type="entry name" value="PGBD-like"/>
    <property type="match status" value="1"/>
</dbReference>
<proteinExistence type="predicted"/>
<dbReference type="InterPro" id="IPR036365">
    <property type="entry name" value="PGBD-like_sf"/>
</dbReference>
<dbReference type="EMBL" id="JBHSAY010000005">
    <property type="protein sequence ID" value="MFC4130556.1"/>
    <property type="molecule type" value="Genomic_DNA"/>
</dbReference>
<dbReference type="Proteomes" id="UP001595816">
    <property type="component" value="Unassembled WGS sequence"/>
</dbReference>
<feature type="region of interest" description="Disordered" evidence="3">
    <location>
        <begin position="1"/>
        <end position="22"/>
    </location>
</feature>
<comment type="subcellular location">
    <subcellularLocation>
        <location evidence="1">Cell envelope</location>
    </subcellularLocation>
</comment>
<keyword evidence="7" id="KW-1185">Reference proteome</keyword>
<comment type="caution">
    <text evidence="6">The sequence shown here is derived from an EMBL/GenBank/DDBJ whole genome shotgun (WGS) entry which is preliminary data.</text>
</comment>
<keyword evidence="2" id="KW-0175">Coiled coil</keyword>
<name>A0ABV8LI05_9ACTN</name>
<keyword evidence="4" id="KW-0472">Membrane</keyword>
<dbReference type="PANTHER" id="PTHR32347:SF27">
    <property type="entry name" value="RND EFFLUX PUMP MEMBRANE FUSION PROTEIN BARREL-SANDWICH DOMAIN-CONTAINING PROTEIN"/>
    <property type="match status" value="1"/>
</dbReference>
<accession>A0ABV8LI05</accession>
<evidence type="ECO:0000313" key="6">
    <source>
        <dbReference type="EMBL" id="MFC4130556.1"/>
    </source>
</evidence>
<sequence>MTVSTEDTATGVRPKRRKKGRGGKLIGAGVAVLAVGAATAATLGFGFAPEKAEDNQSQLPPTTAKVTKQTLNDTQSVSGDLGYGDSTALAARIQGTVTSLPYASSIFQRGNAVYKVNNTPIVLMYGTVPAYRELKVGDEGADVKQLEQNLKALGYSGFTVDSKYTSDTADAVEDWQEDLGLDETGRVELGRVLFAPGAIRVDSVKASLGGEIGPGQEVLSYTGTSRVVSIQLGIGDQRLAKKGTAVSIQLPDGKKVDGTVQRVYTVIEASDDPNGDAETKIEAQLTLKDAKAAAGLDVASVEVVFTAAEHKDVLTVPVAALVALAEGGYGVEIVDGSSTHYVKVETGLFGGGRVEITGDGIAEGVTVGMPK</sequence>
<dbReference type="Gene3D" id="2.40.420.20">
    <property type="match status" value="1"/>
</dbReference>
<feature type="domain" description="Peptidoglycan binding-like" evidence="5">
    <location>
        <begin position="140"/>
        <end position="187"/>
    </location>
</feature>
<organism evidence="6 7">
    <name type="scientific">Hamadaea flava</name>
    <dbReference type="NCBI Taxonomy" id="1742688"/>
    <lineage>
        <taxon>Bacteria</taxon>
        <taxon>Bacillati</taxon>
        <taxon>Actinomycetota</taxon>
        <taxon>Actinomycetes</taxon>
        <taxon>Micromonosporales</taxon>
        <taxon>Micromonosporaceae</taxon>
        <taxon>Hamadaea</taxon>
    </lineage>
</organism>
<feature type="compositionally biased region" description="Basic residues" evidence="3">
    <location>
        <begin position="13"/>
        <end position="22"/>
    </location>
</feature>
<dbReference type="InterPro" id="IPR050465">
    <property type="entry name" value="UPF0194_transport"/>
</dbReference>
<evidence type="ECO:0000313" key="7">
    <source>
        <dbReference type="Proteomes" id="UP001595816"/>
    </source>
</evidence>
<feature type="transmembrane region" description="Helical" evidence="4">
    <location>
        <begin position="25"/>
        <end position="48"/>
    </location>
</feature>
<keyword evidence="4" id="KW-0812">Transmembrane</keyword>
<evidence type="ECO:0000259" key="5">
    <source>
        <dbReference type="Pfam" id="PF01471"/>
    </source>
</evidence>
<evidence type="ECO:0000256" key="2">
    <source>
        <dbReference type="ARBA" id="ARBA00023054"/>
    </source>
</evidence>
<protein>
    <submittedName>
        <fullName evidence="6">Peptidoglycan-binding protein</fullName>
    </submittedName>
</protein>
<dbReference type="PANTHER" id="PTHR32347">
    <property type="entry name" value="EFFLUX SYSTEM COMPONENT YKNX-RELATED"/>
    <property type="match status" value="1"/>
</dbReference>
<dbReference type="Gene3D" id="1.10.101.10">
    <property type="entry name" value="PGBD-like superfamily/PGBD"/>
    <property type="match status" value="1"/>
</dbReference>
<keyword evidence="4" id="KW-1133">Transmembrane helix</keyword>
<dbReference type="RefSeq" id="WP_253757676.1">
    <property type="nucleotide sequence ID" value="NZ_JAMZDZ010000001.1"/>
</dbReference>
<evidence type="ECO:0000256" key="1">
    <source>
        <dbReference type="ARBA" id="ARBA00004196"/>
    </source>
</evidence>